<evidence type="ECO:0000313" key="2">
    <source>
        <dbReference type="Proteomes" id="UP000053676"/>
    </source>
</evidence>
<organism evidence="1 2">
    <name type="scientific">Necator americanus</name>
    <name type="common">Human hookworm</name>
    <dbReference type="NCBI Taxonomy" id="51031"/>
    <lineage>
        <taxon>Eukaryota</taxon>
        <taxon>Metazoa</taxon>
        <taxon>Ecdysozoa</taxon>
        <taxon>Nematoda</taxon>
        <taxon>Chromadorea</taxon>
        <taxon>Rhabditida</taxon>
        <taxon>Rhabditina</taxon>
        <taxon>Rhabditomorpha</taxon>
        <taxon>Strongyloidea</taxon>
        <taxon>Ancylostomatidae</taxon>
        <taxon>Bunostominae</taxon>
        <taxon>Necator</taxon>
    </lineage>
</organism>
<dbReference type="Proteomes" id="UP000053676">
    <property type="component" value="Unassembled WGS sequence"/>
</dbReference>
<dbReference type="AlphaFoldDB" id="W2SZW6"/>
<reference evidence="2" key="1">
    <citation type="journal article" date="2014" name="Nat. Genet.">
        <title>Genome of the human hookworm Necator americanus.</title>
        <authorList>
            <person name="Tang Y.T."/>
            <person name="Gao X."/>
            <person name="Rosa B.A."/>
            <person name="Abubucker S."/>
            <person name="Hallsworth-Pepin K."/>
            <person name="Martin J."/>
            <person name="Tyagi R."/>
            <person name="Heizer E."/>
            <person name="Zhang X."/>
            <person name="Bhonagiri-Palsikar V."/>
            <person name="Minx P."/>
            <person name="Warren W.C."/>
            <person name="Wang Q."/>
            <person name="Zhan B."/>
            <person name="Hotez P.J."/>
            <person name="Sternberg P.W."/>
            <person name="Dougall A."/>
            <person name="Gaze S.T."/>
            <person name="Mulvenna J."/>
            <person name="Sotillo J."/>
            <person name="Ranganathan S."/>
            <person name="Rabelo E.M."/>
            <person name="Wilson R.K."/>
            <person name="Felgner P.L."/>
            <person name="Bethony J."/>
            <person name="Hawdon J.M."/>
            <person name="Gasser R.B."/>
            <person name="Loukas A."/>
            <person name="Mitreva M."/>
        </authorList>
    </citation>
    <scope>NUCLEOTIDE SEQUENCE [LARGE SCALE GENOMIC DNA]</scope>
</reference>
<gene>
    <name evidence="1" type="ORF">NECAME_12710</name>
</gene>
<evidence type="ECO:0000313" key="1">
    <source>
        <dbReference type="EMBL" id="ETN74844.1"/>
    </source>
</evidence>
<dbReference type="KEGG" id="nai:NECAME_12710"/>
<dbReference type="EMBL" id="KI660332">
    <property type="protein sequence ID" value="ETN74844.1"/>
    <property type="molecule type" value="Genomic_DNA"/>
</dbReference>
<proteinExistence type="predicted"/>
<accession>W2SZW6</accession>
<keyword evidence="2" id="KW-1185">Reference proteome</keyword>
<protein>
    <submittedName>
        <fullName evidence="1">Uncharacterized protein</fullName>
    </submittedName>
</protein>
<sequence>MACMCRLEWTIRSSSELKSSTSGSTHG</sequence>
<name>W2SZW6_NECAM</name>